<protein>
    <recommendedName>
        <fullName evidence="4">Tetratrico peptide repeat group 5 domain-containing protein</fullName>
    </recommendedName>
</protein>
<proteinExistence type="predicted"/>
<comment type="caution">
    <text evidence="2">The sequence shown here is derived from an EMBL/GenBank/DDBJ whole genome shotgun (WGS) entry which is preliminary data.</text>
</comment>
<sequence length="606" mass="64218">MKSRLLLAAAASALSVAALPAAEAVTGARPAPEGNGLFVHPVPQPDARQEGRLPGFATELSERSLPKANEAWTVISHDEAWKALARADAENRQRTRWRYAISLLGQSLGSEASGVLEVMEADDPDLALVDAFRLAKGAAYAQMRRPEKALDALVGPGLADNSEACAWRLLVLAEAGFGEQALGQLNCALPALNARSSDDRKRFVLAIADAALDTGRADLAVTTLRQVRSGDPAGDLLRGRAFYALGKPGEARIQLRRVAKSGTEEQRLDAELSGIEDSVARKDITPKAAIEQLNRLRYGWRGGPIERRALELGYRLASDTGDTRGALAAGSTLFNYFELGAEGPQLAAALQKQLAGVLDATNTMPLDQALGLYWDFRDLAPLGAEGDLLVNRFADRLQNAGLYAKAAELLQHQLYVRAQDLAKGPLSAKVGRLHILAGRPDLALKAIRDTANVVYTPDMLAERHRVEAVALTQLGKTSEALAVLQDVPNGAGLRAEILWKARAWSALAAEAGPALPAAGKLSDVGQATILRHAVALAMTHREPDIAALRARYAGAFASLPTAAAFDALTSDPASVDPERLSKAMAAIPSASPAGDIADLLDIPKHG</sequence>
<name>A0A2P7QVI4_9SPHN</name>
<dbReference type="AlphaFoldDB" id="A0A2P7QVI4"/>
<reference evidence="2 3" key="1">
    <citation type="submission" date="2018-03" db="EMBL/GenBank/DDBJ databases">
        <title>The draft genome of Sphingosinicella sp. GL-C-18.</title>
        <authorList>
            <person name="Liu L."/>
            <person name="Li L."/>
            <person name="Liang L."/>
            <person name="Zhang X."/>
            <person name="Wang T."/>
        </authorList>
    </citation>
    <scope>NUCLEOTIDE SEQUENCE [LARGE SCALE GENOMIC DNA]</scope>
    <source>
        <strain evidence="2 3">GL-C-18</strain>
    </source>
</reference>
<dbReference type="RefSeq" id="WP_106512119.1">
    <property type="nucleotide sequence ID" value="NZ_PXYI01000002.1"/>
</dbReference>
<evidence type="ECO:0000256" key="1">
    <source>
        <dbReference type="SAM" id="SignalP"/>
    </source>
</evidence>
<accession>A0A2P7QVI4</accession>
<dbReference type="OrthoDB" id="7431909at2"/>
<gene>
    <name evidence="2" type="ORF">C7I55_06740</name>
</gene>
<evidence type="ECO:0000313" key="2">
    <source>
        <dbReference type="EMBL" id="PSJ41954.1"/>
    </source>
</evidence>
<keyword evidence="1" id="KW-0732">Signal</keyword>
<dbReference type="Proteomes" id="UP000241167">
    <property type="component" value="Unassembled WGS sequence"/>
</dbReference>
<keyword evidence="3" id="KW-1185">Reference proteome</keyword>
<feature type="signal peptide" evidence="1">
    <location>
        <begin position="1"/>
        <end position="21"/>
    </location>
</feature>
<organism evidence="2 3">
    <name type="scientific">Allosphingosinicella deserti</name>
    <dbReference type="NCBI Taxonomy" id="2116704"/>
    <lineage>
        <taxon>Bacteria</taxon>
        <taxon>Pseudomonadati</taxon>
        <taxon>Pseudomonadota</taxon>
        <taxon>Alphaproteobacteria</taxon>
        <taxon>Sphingomonadales</taxon>
        <taxon>Sphingomonadaceae</taxon>
        <taxon>Allosphingosinicella</taxon>
    </lineage>
</organism>
<feature type="chain" id="PRO_5015138895" description="Tetratrico peptide repeat group 5 domain-containing protein" evidence="1">
    <location>
        <begin position="22"/>
        <end position="606"/>
    </location>
</feature>
<dbReference type="EMBL" id="PXYI01000002">
    <property type="protein sequence ID" value="PSJ41954.1"/>
    <property type="molecule type" value="Genomic_DNA"/>
</dbReference>
<evidence type="ECO:0008006" key="4">
    <source>
        <dbReference type="Google" id="ProtNLM"/>
    </source>
</evidence>
<evidence type="ECO:0000313" key="3">
    <source>
        <dbReference type="Proteomes" id="UP000241167"/>
    </source>
</evidence>